<evidence type="ECO:0000256" key="8">
    <source>
        <dbReference type="SAM" id="MobiDB-lite"/>
    </source>
</evidence>
<dbReference type="Gene3D" id="1.20.1250.20">
    <property type="entry name" value="MFS general substrate transporter like domains"/>
    <property type="match status" value="1"/>
</dbReference>
<feature type="transmembrane region" description="Helical" evidence="9">
    <location>
        <begin position="71"/>
        <end position="88"/>
    </location>
</feature>
<evidence type="ECO:0000256" key="3">
    <source>
        <dbReference type="ARBA" id="ARBA00022448"/>
    </source>
</evidence>
<dbReference type="InterPro" id="IPR020846">
    <property type="entry name" value="MFS_dom"/>
</dbReference>
<feature type="transmembrane region" description="Helical" evidence="9">
    <location>
        <begin position="374"/>
        <end position="398"/>
    </location>
</feature>
<dbReference type="InterPro" id="IPR005828">
    <property type="entry name" value="MFS_sugar_transport-like"/>
</dbReference>
<comment type="subcellular location">
    <subcellularLocation>
        <location evidence="1">Cell membrane</location>
        <topology evidence="1">Multi-pass membrane protein</topology>
    </subcellularLocation>
</comment>
<feature type="compositionally biased region" description="Polar residues" evidence="8">
    <location>
        <begin position="239"/>
        <end position="260"/>
    </location>
</feature>
<evidence type="ECO:0000256" key="5">
    <source>
        <dbReference type="ARBA" id="ARBA00022989"/>
    </source>
</evidence>
<dbReference type="Pfam" id="PF00083">
    <property type="entry name" value="Sugar_tr"/>
    <property type="match status" value="1"/>
</dbReference>
<evidence type="ECO:0000256" key="4">
    <source>
        <dbReference type="ARBA" id="ARBA00022692"/>
    </source>
</evidence>
<sequence length="485" mass="51632">MAMSSFETLAKAESPAELSKRRTRYTRLMICLGLCAGGLYGYTLTALSGALITMNIGSGQLGRPTDFEQGLITSAMLLSAAVGAFAGGNLNNRLGPKKMILTGAVLAIPGAVICAVTPSILILCLGRVILGLAIGFTSTIVPIYLGEMTGAANRGRIVSVNSVMIVVGQLLAVSVNAILTQMGIGWRAMLWAAVVPGILLLLIAFVIKDSPDYLIRHGLQDQAIQLLTETRDLPEAEQTFKSLSQARENSSQTAAQNNSDSSFATPWLRRVLIIGIGLALINQLSGQNMVNYYAPTIFTKTLGFAPSMSILATVPVILVSAIAATIGGLGFIDKINRRTILTVGLVGTIIFLVAIGISYRFIDPSSSSRTASWVMIAMMMIYLVFVQGMVAPVTWLLMAEVFPTSVRGKGMGYANIALNLANFLLSLIFPLLLNGLGGSGTYLLFALINIGCLVFAITMIPETRGKSLEEIEAEERALGQRKSKD</sequence>
<dbReference type="EMBL" id="VMHJ01000004">
    <property type="protein sequence ID" value="TSJ84957.1"/>
    <property type="molecule type" value="Genomic_DNA"/>
</dbReference>
<evidence type="ECO:0000256" key="6">
    <source>
        <dbReference type="ARBA" id="ARBA00023136"/>
    </source>
</evidence>
<dbReference type="AlphaFoldDB" id="A0A556R7T6"/>
<evidence type="ECO:0000256" key="9">
    <source>
        <dbReference type="SAM" id="Phobius"/>
    </source>
</evidence>
<dbReference type="SUPFAM" id="SSF103473">
    <property type="entry name" value="MFS general substrate transporter"/>
    <property type="match status" value="1"/>
</dbReference>
<dbReference type="Proteomes" id="UP000317536">
    <property type="component" value="Unassembled WGS sequence"/>
</dbReference>
<gene>
    <name evidence="11" type="ORF">FPK29_07130</name>
</gene>
<comment type="similarity">
    <text evidence="2 7">Belongs to the major facilitator superfamily. Sugar transporter (TC 2.A.1.1) family.</text>
</comment>
<feature type="transmembrane region" description="Helical" evidence="9">
    <location>
        <begin position="339"/>
        <end position="362"/>
    </location>
</feature>
<accession>A0A556R7T6</accession>
<dbReference type="PROSITE" id="PS00217">
    <property type="entry name" value="SUGAR_TRANSPORT_2"/>
    <property type="match status" value="1"/>
</dbReference>
<protein>
    <submittedName>
        <fullName evidence="11">Sugar porter family MFS transporter</fullName>
    </submittedName>
</protein>
<evidence type="ECO:0000313" key="12">
    <source>
        <dbReference type="Proteomes" id="UP000317536"/>
    </source>
</evidence>
<keyword evidence="6 9" id="KW-0472">Membrane</keyword>
<evidence type="ECO:0000256" key="2">
    <source>
        <dbReference type="ARBA" id="ARBA00010992"/>
    </source>
</evidence>
<keyword evidence="3 7" id="KW-0813">Transport</keyword>
<feature type="transmembrane region" description="Helical" evidence="9">
    <location>
        <begin position="28"/>
        <end position="51"/>
    </location>
</feature>
<dbReference type="InterPro" id="IPR003663">
    <property type="entry name" value="Sugar/inositol_transpt"/>
</dbReference>
<keyword evidence="5 9" id="KW-1133">Transmembrane helix</keyword>
<dbReference type="NCBIfam" id="TIGR00879">
    <property type="entry name" value="SP"/>
    <property type="match status" value="1"/>
</dbReference>
<feature type="transmembrane region" description="Helical" evidence="9">
    <location>
        <begin position="184"/>
        <end position="207"/>
    </location>
</feature>
<comment type="caution">
    <text evidence="11">The sequence shown here is derived from an EMBL/GenBank/DDBJ whole genome shotgun (WGS) entry which is preliminary data.</text>
</comment>
<name>A0A556R7T6_9BIFI</name>
<feature type="transmembrane region" description="Helical" evidence="9">
    <location>
        <begin position="128"/>
        <end position="145"/>
    </location>
</feature>
<evidence type="ECO:0000256" key="1">
    <source>
        <dbReference type="ARBA" id="ARBA00004651"/>
    </source>
</evidence>
<feature type="transmembrane region" description="Helical" evidence="9">
    <location>
        <begin position="310"/>
        <end position="332"/>
    </location>
</feature>
<dbReference type="InterPro" id="IPR050814">
    <property type="entry name" value="Myo-inositol_Transporter"/>
</dbReference>
<reference evidence="11 12" key="1">
    <citation type="submission" date="2019-07" db="EMBL/GenBank/DDBJ databases">
        <title>Bifidobacterium asteroides genomes.</title>
        <authorList>
            <person name="Zheng H."/>
        </authorList>
    </citation>
    <scope>NUCLEOTIDE SEQUENCE [LARGE SCALE GENOMIC DNA]</scope>
    <source>
        <strain evidence="11 12">W8111</strain>
    </source>
</reference>
<dbReference type="PROSITE" id="PS50850">
    <property type="entry name" value="MFS"/>
    <property type="match status" value="1"/>
</dbReference>
<dbReference type="InterPro" id="IPR005829">
    <property type="entry name" value="Sugar_transporter_CS"/>
</dbReference>
<evidence type="ECO:0000313" key="11">
    <source>
        <dbReference type="EMBL" id="TSJ84957.1"/>
    </source>
</evidence>
<feature type="transmembrane region" description="Helical" evidence="9">
    <location>
        <begin position="271"/>
        <end position="290"/>
    </location>
</feature>
<organism evidence="11 12">
    <name type="scientific">Bifidobacterium asteroides</name>
    <dbReference type="NCBI Taxonomy" id="1684"/>
    <lineage>
        <taxon>Bacteria</taxon>
        <taxon>Bacillati</taxon>
        <taxon>Actinomycetota</taxon>
        <taxon>Actinomycetes</taxon>
        <taxon>Bifidobacteriales</taxon>
        <taxon>Bifidobacteriaceae</taxon>
        <taxon>Bifidobacterium</taxon>
    </lineage>
</organism>
<dbReference type="PRINTS" id="PR00171">
    <property type="entry name" value="SUGRTRNSPORT"/>
</dbReference>
<dbReference type="GO" id="GO:0005886">
    <property type="term" value="C:plasma membrane"/>
    <property type="evidence" value="ECO:0007669"/>
    <property type="project" value="UniProtKB-SubCell"/>
</dbReference>
<feature type="transmembrane region" description="Helical" evidence="9">
    <location>
        <begin position="100"/>
        <end position="122"/>
    </location>
</feature>
<feature type="region of interest" description="Disordered" evidence="8">
    <location>
        <begin position="238"/>
        <end position="260"/>
    </location>
</feature>
<proteinExistence type="inferred from homology"/>
<dbReference type="GO" id="GO:0022857">
    <property type="term" value="F:transmembrane transporter activity"/>
    <property type="evidence" value="ECO:0007669"/>
    <property type="project" value="InterPro"/>
</dbReference>
<evidence type="ECO:0000256" key="7">
    <source>
        <dbReference type="RuleBase" id="RU003346"/>
    </source>
</evidence>
<feature type="transmembrane region" description="Helical" evidence="9">
    <location>
        <begin position="439"/>
        <end position="460"/>
    </location>
</feature>
<dbReference type="InterPro" id="IPR036259">
    <property type="entry name" value="MFS_trans_sf"/>
</dbReference>
<feature type="transmembrane region" description="Helical" evidence="9">
    <location>
        <begin position="410"/>
        <end position="433"/>
    </location>
</feature>
<dbReference type="PANTHER" id="PTHR48020:SF12">
    <property type="entry name" value="PROTON MYO-INOSITOL COTRANSPORTER"/>
    <property type="match status" value="1"/>
</dbReference>
<feature type="domain" description="Major facilitator superfamily (MFS) profile" evidence="10">
    <location>
        <begin position="29"/>
        <end position="464"/>
    </location>
</feature>
<keyword evidence="4 9" id="KW-0812">Transmembrane</keyword>
<dbReference type="PANTHER" id="PTHR48020">
    <property type="entry name" value="PROTON MYO-INOSITOL COTRANSPORTER"/>
    <property type="match status" value="1"/>
</dbReference>
<feature type="transmembrane region" description="Helical" evidence="9">
    <location>
        <begin position="157"/>
        <end position="178"/>
    </location>
</feature>
<evidence type="ECO:0000259" key="10">
    <source>
        <dbReference type="PROSITE" id="PS50850"/>
    </source>
</evidence>